<name>A0ACC1XXY3_MELAZ</name>
<organism evidence="1 2">
    <name type="scientific">Melia azedarach</name>
    <name type="common">Chinaberry tree</name>
    <dbReference type="NCBI Taxonomy" id="155640"/>
    <lineage>
        <taxon>Eukaryota</taxon>
        <taxon>Viridiplantae</taxon>
        <taxon>Streptophyta</taxon>
        <taxon>Embryophyta</taxon>
        <taxon>Tracheophyta</taxon>
        <taxon>Spermatophyta</taxon>
        <taxon>Magnoliopsida</taxon>
        <taxon>eudicotyledons</taxon>
        <taxon>Gunneridae</taxon>
        <taxon>Pentapetalae</taxon>
        <taxon>rosids</taxon>
        <taxon>malvids</taxon>
        <taxon>Sapindales</taxon>
        <taxon>Meliaceae</taxon>
        <taxon>Melia</taxon>
    </lineage>
</organism>
<protein>
    <submittedName>
        <fullName evidence="1">Pumilio-like protein</fullName>
    </submittedName>
</protein>
<accession>A0ACC1XXY3</accession>
<evidence type="ECO:0000313" key="1">
    <source>
        <dbReference type="EMBL" id="KAJ4716193.1"/>
    </source>
</evidence>
<comment type="caution">
    <text evidence="1">The sequence shown here is derived from an EMBL/GenBank/DDBJ whole genome shotgun (WGS) entry which is preliminary data.</text>
</comment>
<sequence length="657" mass="74578">MEGRDGDGGGGGVDAGHSTPWWYSATTPQPSSSQTPDNNSFQQNHTVHPNPFMENFTWSNQFPLNAHAPYSQPPPENSSSQQNQTTYRNPWSENNMSQNFTWSNQYPPLQNSIPANHIVQENYPQNLRYPFYQNPTQQNDFLENPNPQNPTTQNPPNDVSNPMYPYESFCANPSFESQNLENNSSQLNQSAPSRQYQFPGFSEPYGNHQIAELQSRLERLRIETVAKGFNDLGLPHGYSVAFSNNQYRNRQQHNGRNNLTGAENDGFFMHNGNYSARRNGIRFGLGSSINGLQSSNASVTSSYRYNNSGDFHPHYSSMEEVRGRIATVAKEQSGCRFLQKKIDERNPRDIETILSELIKEELHELILHQVANYLIQKIIGVLNDEQMTKLILSVVGSQHRFFRICDDLNGSRVMQKLLDVAEYQGRRPLTPDQNSLLVTALKNITLTLSKSVHGYHVIERCLQKFPYQYSRIIVEEIADNCVNLAADKSGCCLLQHCILHAQDQQKGRLIADIVANALFLSEDSYGNYVVQYILGLKIPQVTNDITAQLAGNYFTLSQGKCSSNVVEKCLRECGEEQSNAIINELIRHPQVLELMLHSYGNYVIQSAWMVSEGRQIQQAISNIVQMNVPFLQSHIYGKRVLATVRGNRNRVYRRRSL</sequence>
<keyword evidence="2" id="KW-1185">Reference proteome</keyword>
<proteinExistence type="predicted"/>
<dbReference type="Proteomes" id="UP001164539">
    <property type="component" value="Chromosome 6"/>
</dbReference>
<dbReference type="EMBL" id="CM051399">
    <property type="protein sequence ID" value="KAJ4716193.1"/>
    <property type="molecule type" value="Genomic_DNA"/>
</dbReference>
<reference evidence="1 2" key="1">
    <citation type="journal article" date="2023" name="Science">
        <title>Complex scaffold remodeling in plant triterpene biosynthesis.</title>
        <authorList>
            <person name="De La Pena R."/>
            <person name="Hodgson H."/>
            <person name="Liu J.C."/>
            <person name="Stephenson M.J."/>
            <person name="Martin A.C."/>
            <person name="Owen C."/>
            <person name="Harkess A."/>
            <person name="Leebens-Mack J."/>
            <person name="Jimenez L.E."/>
            <person name="Osbourn A."/>
            <person name="Sattely E.S."/>
        </authorList>
    </citation>
    <scope>NUCLEOTIDE SEQUENCE [LARGE SCALE GENOMIC DNA]</scope>
    <source>
        <strain evidence="2">cv. JPN11</strain>
        <tissue evidence="1">Leaf</tissue>
    </source>
</reference>
<evidence type="ECO:0000313" key="2">
    <source>
        <dbReference type="Proteomes" id="UP001164539"/>
    </source>
</evidence>
<gene>
    <name evidence="1" type="ORF">OWV82_011248</name>
</gene>